<accession>A0A0E0JM88</accession>
<dbReference type="AlphaFoldDB" id="A0A0E0JM88"/>
<dbReference type="Gramene" id="OPUNC01G25970.1">
    <property type="protein sequence ID" value="OPUNC01G25970.1"/>
    <property type="gene ID" value="OPUNC01G25970"/>
</dbReference>
<dbReference type="HOGENOM" id="CLU_2908051_0_0_1"/>
<evidence type="ECO:0000313" key="1">
    <source>
        <dbReference type="EnsemblPlants" id="OPUNC01G25970.1"/>
    </source>
</evidence>
<organism evidence="1">
    <name type="scientific">Oryza punctata</name>
    <name type="common">Red rice</name>
    <dbReference type="NCBI Taxonomy" id="4537"/>
    <lineage>
        <taxon>Eukaryota</taxon>
        <taxon>Viridiplantae</taxon>
        <taxon>Streptophyta</taxon>
        <taxon>Embryophyta</taxon>
        <taxon>Tracheophyta</taxon>
        <taxon>Spermatophyta</taxon>
        <taxon>Magnoliopsida</taxon>
        <taxon>Liliopsida</taxon>
        <taxon>Poales</taxon>
        <taxon>Poaceae</taxon>
        <taxon>BOP clade</taxon>
        <taxon>Oryzoideae</taxon>
        <taxon>Oryzeae</taxon>
        <taxon>Oryzinae</taxon>
        <taxon>Oryza</taxon>
    </lineage>
</organism>
<name>A0A0E0JM88_ORYPU</name>
<keyword evidence="2" id="KW-1185">Reference proteome</keyword>
<evidence type="ECO:0000313" key="2">
    <source>
        <dbReference type="Proteomes" id="UP000026962"/>
    </source>
</evidence>
<dbReference type="Proteomes" id="UP000026962">
    <property type="component" value="Chromosome 1"/>
</dbReference>
<reference evidence="1" key="2">
    <citation type="submission" date="2018-05" db="EMBL/GenBank/DDBJ databases">
        <title>OpunRS2 (Oryza punctata Reference Sequence Version 2).</title>
        <authorList>
            <person name="Zhang J."/>
            <person name="Kudrna D."/>
            <person name="Lee S."/>
            <person name="Talag J."/>
            <person name="Welchert J."/>
            <person name="Wing R.A."/>
        </authorList>
    </citation>
    <scope>NUCLEOTIDE SEQUENCE [LARGE SCALE GENOMIC DNA]</scope>
</reference>
<dbReference type="EnsemblPlants" id="OPUNC01G25970.1">
    <property type="protein sequence ID" value="OPUNC01G25970.1"/>
    <property type="gene ID" value="OPUNC01G25970"/>
</dbReference>
<sequence>MCRYVVACVNMHLGFGPFRAPTLATAAQGPCSVNVTFIKCLSASQPPTMTLAFHSLHNSLVV</sequence>
<protein>
    <submittedName>
        <fullName evidence="1">Uncharacterized protein</fullName>
    </submittedName>
</protein>
<reference evidence="1" key="1">
    <citation type="submission" date="2015-04" db="UniProtKB">
        <authorList>
            <consortium name="EnsemblPlants"/>
        </authorList>
    </citation>
    <scope>IDENTIFICATION</scope>
</reference>
<proteinExistence type="predicted"/>